<dbReference type="Proteomes" id="UP000028492">
    <property type="component" value="Chromosome"/>
</dbReference>
<reference evidence="5 6" key="1">
    <citation type="journal article" date="2014" name="J. Biotechnol.">
        <title>Complete genome sequence of the actinobacterium Amycolatopsis japonica MG417-CF17(T) (=DSM 44213T) producing (S,S)-N,N'-ethylenediaminedisuccinic acid.</title>
        <authorList>
            <person name="Stegmann E."/>
            <person name="Albersmeier A."/>
            <person name="Spohn M."/>
            <person name="Gert H."/>
            <person name="Weber T."/>
            <person name="Wohlleben W."/>
            <person name="Kalinowski J."/>
            <person name="Ruckert C."/>
        </authorList>
    </citation>
    <scope>NUCLEOTIDE SEQUENCE [LARGE SCALE GENOMIC DNA]</scope>
    <source>
        <strain evidence="6">MG417-CF17 (DSM 44213)</strain>
    </source>
</reference>
<dbReference type="Gene3D" id="1.10.10.60">
    <property type="entry name" value="Homeodomain-like"/>
    <property type="match status" value="2"/>
</dbReference>
<evidence type="ECO:0000313" key="5">
    <source>
        <dbReference type="EMBL" id="AIG78860.1"/>
    </source>
</evidence>
<keyword evidence="3" id="KW-0804">Transcription</keyword>
<sequence length="247" mass="26998">MDETVRRAVERAIGAMNEKLGEELTIDDIARAATFSKFHFTRVFQQATGVSPGRFLSALRLDEAKRLLLTTSITVADISHRVGYNSVGTFSTRFSSRVGLSPSAYRRQGGFQRGLAGEPRPGPKRATVRGFVSAPPEISPGLVFVGLFPTRIPEGAPVRYTVIDAPGAYQLTEVPEGEWHLVAHCVTGPLTRRGTGYTGHHGPITVEPGVTARLADLRVRPKRLFDPPVLLALPDLRHRPEPFKRAA</sequence>
<dbReference type="InterPro" id="IPR050204">
    <property type="entry name" value="AraC_XylS_family_regulators"/>
</dbReference>
<evidence type="ECO:0000313" key="6">
    <source>
        <dbReference type="Proteomes" id="UP000028492"/>
    </source>
</evidence>
<keyword evidence="6" id="KW-1185">Reference proteome</keyword>
<evidence type="ECO:0000256" key="3">
    <source>
        <dbReference type="ARBA" id="ARBA00023163"/>
    </source>
</evidence>
<proteinExistence type="predicted"/>
<dbReference type="PROSITE" id="PS01124">
    <property type="entry name" value="HTH_ARAC_FAMILY_2"/>
    <property type="match status" value="1"/>
</dbReference>
<keyword evidence="2" id="KW-0238">DNA-binding</keyword>
<keyword evidence="1" id="KW-0805">Transcription regulation</keyword>
<dbReference type="SUPFAM" id="SSF46689">
    <property type="entry name" value="Homeodomain-like"/>
    <property type="match status" value="2"/>
</dbReference>
<dbReference type="AlphaFoldDB" id="A0A075V7K9"/>
<dbReference type="STRING" id="208439.AJAP_30155"/>
<dbReference type="InterPro" id="IPR020449">
    <property type="entry name" value="Tscrpt_reg_AraC-type_HTH"/>
</dbReference>
<dbReference type="InterPro" id="IPR018062">
    <property type="entry name" value="HTH_AraC-typ_CS"/>
</dbReference>
<organism evidence="5 6">
    <name type="scientific">Amycolatopsis japonica</name>
    <dbReference type="NCBI Taxonomy" id="208439"/>
    <lineage>
        <taxon>Bacteria</taxon>
        <taxon>Bacillati</taxon>
        <taxon>Actinomycetota</taxon>
        <taxon>Actinomycetes</taxon>
        <taxon>Pseudonocardiales</taxon>
        <taxon>Pseudonocardiaceae</taxon>
        <taxon>Amycolatopsis</taxon>
        <taxon>Amycolatopsis japonica group</taxon>
    </lineage>
</organism>
<dbReference type="PROSITE" id="PS00041">
    <property type="entry name" value="HTH_ARAC_FAMILY_1"/>
    <property type="match status" value="1"/>
</dbReference>
<dbReference type="EMBL" id="CP008953">
    <property type="protein sequence ID" value="AIG78860.1"/>
    <property type="molecule type" value="Genomic_DNA"/>
</dbReference>
<name>A0A075V7K9_9PSEU</name>
<dbReference type="Pfam" id="PF12833">
    <property type="entry name" value="HTH_18"/>
    <property type="match status" value="1"/>
</dbReference>
<dbReference type="PANTHER" id="PTHR46796">
    <property type="entry name" value="HTH-TYPE TRANSCRIPTIONAL ACTIVATOR RHAS-RELATED"/>
    <property type="match status" value="1"/>
</dbReference>
<dbReference type="PRINTS" id="PR00032">
    <property type="entry name" value="HTHARAC"/>
</dbReference>
<dbReference type="HOGENOM" id="CLU_082704_0_0_11"/>
<dbReference type="SMART" id="SM00342">
    <property type="entry name" value="HTH_ARAC"/>
    <property type="match status" value="1"/>
</dbReference>
<dbReference type="InterPro" id="IPR018060">
    <property type="entry name" value="HTH_AraC"/>
</dbReference>
<evidence type="ECO:0000256" key="2">
    <source>
        <dbReference type="ARBA" id="ARBA00023125"/>
    </source>
</evidence>
<evidence type="ECO:0000259" key="4">
    <source>
        <dbReference type="PROSITE" id="PS01124"/>
    </source>
</evidence>
<protein>
    <recommendedName>
        <fullName evidence="4">HTH araC/xylS-type domain-containing protein</fullName>
    </recommendedName>
</protein>
<dbReference type="GO" id="GO:0043565">
    <property type="term" value="F:sequence-specific DNA binding"/>
    <property type="evidence" value="ECO:0007669"/>
    <property type="project" value="InterPro"/>
</dbReference>
<dbReference type="eggNOG" id="COG2207">
    <property type="taxonomic scope" value="Bacteria"/>
</dbReference>
<gene>
    <name evidence="5" type="ORF">AJAP_30155</name>
</gene>
<accession>A0A075V7K9</accession>
<feature type="domain" description="HTH araC/xylS-type" evidence="4">
    <location>
        <begin position="10"/>
        <end position="108"/>
    </location>
</feature>
<evidence type="ECO:0000256" key="1">
    <source>
        <dbReference type="ARBA" id="ARBA00023015"/>
    </source>
</evidence>
<dbReference type="GO" id="GO:0003700">
    <property type="term" value="F:DNA-binding transcription factor activity"/>
    <property type="evidence" value="ECO:0007669"/>
    <property type="project" value="InterPro"/>
</dbReference>
<dbReference type="InterPro" id="IPR009057">
    <property type="entry name" value="Homeodomain-like_sf"/>
</dbReference>
<dbReference type="KEGG" id="aja:AJAP_30155"/>